<evidence type="ECO:0000313" key="28">
    <source>
        <dbReference type="Proteomes" id="UP000281549"/>
    </source>
</evidence>
<dbReference type="InterPro" id="IPR000953">
    <property type="entry name" value="Chromo/chromo_shadow_dom"/>
</dbReference>
<dbReference type="InterPro" id="IPR050603">
    <property type="entry name" value="MYST_HAT"/>
</dbReference>
<dbReference type="InterPro" id="IPR016197">
    <property type="entry name" value="Chromo-like_dom_sf"/>
</dbReference>
<dbReference type="AlphaFoldDB" id="A0A075AUF1"/>
<dbReference type="SUPFAM" id="SSF55729">
    <property type="entry name" value="Acyl-CoA N-acyltransferases (Nat)"/>
    <property type="match status" value="1"/>
</dbReference>
<evidence type="ECO:0000256" key="8">
    <source>
        <dbReference type="ARBA" id="ARBA00022833"/>
    </source>
</evidence>
<evidence type="ECO:0000256" key="9">
    <source>
        <dbReference type="ARBA" id="ARBA00022853"/>
    </source>
</evidence>
<feature type="domain" description="MYST-type HAT" evidence="24">
    <location>
        <begin position="147"/>
        <end position="419"/>
    </location>
</feature>
<keyword evidence="13" id="KW-0804">Transcription</keyword>
<dbReference type="FunFam" id="3.30.60.60:FF:000001">
    <property type="entry name" value="Histone acetyltransferase"/>
    <property type="match status" value="1"/>
</dbReference>
<gene>
    <name evidence="25" type="ORF">O9G_002502</name>
    <name evidence="26" type="ORF">ROZALSC1DRAFT_29975</name>
</gene>
<sequence length="430" mass="50539">MSNTVKLASATVEDLVIGCKLPVKKYINGDELLQKAEILAIRENARKGVKEFYVHYIDFNKRLDEWVTSISMDLDNVDFPTVKKKKTEEEKTPNSKMKKRKTIGRSESSKSIDQLQQSVELEEDEERKAIEALRRGGSMMQRPEEVSRVRNIQKIQMGEYIVETWYFSPYPEEWENKEMMWICEFCLRYFGCNKSLERHRIKCNLRHPPGNEIYRKEDNLSFWEVDGHKQKTYCRNLCLLSKLFLDHKTLYYDVDPFLFYIMTETDSKGCHIVGYFSKEKESVDGYNVACILTLPQHQRKGYGKLLISFSYELSKKEGKLGSPEKPLSDLGLLSYRSFWSEQIIKILKEYKGEISIDEISRITAFTQDDVLHTIQALDLLKYHKGQYIFCLSKKNLEDYEKSMTKQKIKIDPKCLQWTPPVFTAAQLRYL</sequence>
<dbReference type="GO" id="GO:0006281">
    <property type="term" value="P:DNA repair"/>
    <property type="evidence" value="ECO:0007669"/>
    <property type="project" value="UniProtKB-KW"/>
</dbReference>
<dbReference type="GO" id="GO:0003712">
    <property type="term" value="F:transcription coregulator activity"/>
    <property type="evidence" value="ECO:0007669"/>
    <property type="project" value="EnsemblFungi"/>
</dbReference>
<comment type="similarity">
    <text evidence="2">Belongs to the MYST (SAS/MOZ) family.</text>
</comment>
<dbReference type="CDD" id="cd04301">
    <property type="entry name" value="NAT_SF"/>
    <property type="match status" value="1"/>
</dbReference>
<dbReference type="GO" id="GO:0006354">
    <property type="term" value="P:DNA-templated transcription elongation"/>
    <property type="evidence" value="ECO:0007669"/>
    <property type="project" value="EnsemblFungi"/>
</dbReference>
<dbReference type="PANTHER" id="PTHR10615">
    <property type="entry name" value="HISTONE ACETYLTRANSFERASE"/>
    <property type="match status" value="1"/>
</dbReference>
<keyword evidence="7" id="KW-0863">Zinc-finger</keyword>
<proteinExistence type="inferred from homology"/>
<comment type="subcellular location">
    <subcellularLocation>
        <location evidence="1">Nucleus</location>
    </subcellularLocation>
</comment>
<dbReference type="GO" id="GO:0035267">
    <property type="term" value="C:NuA4 histone acetyltransferase complex"/>
    <property type="evidence" value="ECO:0007669"/>
    <property type="project" value="EnsemblFungi"/>
</dbReference>
<feature type="compositionally biased region" description="Polar residues" evidence="23">
    <location>
        <begin position="105"/>
        <end position="119"/>
    </location>
</feature>
<dbReference type="GO" id="GO:0032777">
    <property type="term" value="C:piccolo histone acetyltransferase complex"/>
    <property type="evidence" value="ECO:0007669"/>
    <property type="project" value="EnsemblFungi"/>
</dbReference>
<evidence type="ECO:0000256" key="17">
    <source>
        <dbReference type="ARBA" id="ARBA00045805"/>
    </source>
</evidence>
<dbReference type="GO" id="GO:0010867">
    <property type="term" value="P:positive regulation of triglyceride biosynthetic process"/>
    <property type="evidence" value="ECO:0007669"/>
    <property type="project" value="EnsemblFungi"/>
</dbReference>
<dbReference type="Gene3D" id="3.30.60.60">
    <property type="entry name" value="N-acetyl transferase-like"/>
    <property type="match status" value="1"/>
</dbReference>
<evidence type="ECO:0000256" key="15">
    <source>
        <dbReference type="ARBA" id="ARBA00023242"/>
    </source>
</evidence>
<dbReference type="EC" id="2.3.1.48" evidence="3"/>
<protein>
    <recommendedName>
        <fullName evidence="3">histone acetyltransferase</fullName>
        <ecNumber evidence="3">2.3.1.48</ecNumber>
    </recommendedName>
</protein>
<dbReference type="GO" id="GO:0005634">
    <property type="term" value="C:nucleus"/>
    <property type="evidence" value="ECO:0007669"/>
    <property type="project" value="UniProtKB-SubCell"/>
</dbReference>
<dbReference type="Gene3D" id="3.40.630.30">
    <property type="match status" value="1"/>
</dbReference>
<comment type="catalytic activity">
    <reaction evidence="21">
        <text>L-lysyl-[histone] + acetyl-CoA = N(6)-acetyl-L-lysyl-[histone] + CoA + H(+)</text>
        <dbReference type="Rhea" id="RHEA:21992"/>
        <dbReference type="Rhea" id="RHEA-COMP:9845"/>
        <dbReference type="Rhea" id="RHEA-COMP:11338"/>
        <dbReference type="ChEBI" id="CHEBI:15378"/>
        <dbReference type="ChEBI" id="CHEBI:29969"/>
        <dbReference type="ChEBI" id="CHEBI:57287"/>
        <dbReference type="ChEBI" id="CHEBI:57288"/>
        <dbReference type="ChEBI" id="CHEBI:61930"/>
        <dbReference type="EC" id="2.3.1.48"/>
    </reaction>
    <physiologicalReaction direction="left-to-right" evidence="21">
        <dbReference type="Rhea" id="RHEA:21993"/>
    </physiologicalReaction>
</comment>
<reference evidence="26" key="3">
    <citation type="submission" date="2018-08" db="EMBL/GenBank/DDBJ databases">
        <title>Leveraging single-cell genomics to expand the Fungal Tree of Life.</title>
        <authorList>
            <consortium name="DOE Joint Genome Institute"/>
            <person name="Ahrendt S.R."/>
            <person name="Quandt C.A."/>
            <person name="Ciobanu D."/>
            <person name="Clum A."/>
            <person name="Salamov A."/>
            <person name="Andreopoulos B."/>
            <person name="Cheng J.-F."/>
            <person name="Woyke T."/>
            <person name="Pelin A."/>
            <person name="Henrissat B."/>
            <person name="Reynolds N."/>
            <person name="Benny G.L."/>
            <person name="Smith M.E."/>
            <person name="James T.Y."/>
            <person name="Grigoriev I.V."/>
        </authorList>
    </citation>
    <scope>NUCLEOTIDE SEQUENCE</scope>
    <source>
        <strain evidence="26">CSF55</strain>
    </source>
</reference>
<dbReference type="GO" id="GO:0008270">
    <property type="term" value="F:zinc ion binding"/>
    <property type="evidence" value="ECO:0007669"/>
    <property type="project" value="UniProtKB-KW"/>
</dbReference>
<dbReference type="GO" id="GO:0010485">
    <property type="term" value="F:histone H4 acetyltransferase activity"/>
    <property type="evidence" value="ECO:0007669"/>
    <property type="project" value="EnsemblFungi"/>
</dbReference>
<dbReference type="GO" id="GO:0000786">
    <property type="term" value="C:nucleosome"/>
    <property type="evidence" value="ECO:0007669"/>
    <property type="project" value="EnsemblFungi"/>
</dbReference>
<evidence type="ECO:0000256" key="2">
    <source>
        <dbReference type="ARBA" id="ARBA00010107"/>
    </source>
</evidence>
<dbReference type="EMBL" id="ML005494">
    <property type="protein sequence ID" value="RKP18319.1"/>
    <property type="molecule type" value="Genomic_DNA"/>
</dbReference>
<evidence type="ECO:0000313" key="26">
    <source>
        <dbReference type="EMBL" id="RKP18319.1"/>
    </source>
</evidence>
<comment type="catalytic activity">
    <reaction evidence="19">
        <text>(2E)-butenoyl-CoA + L-lysyl-[protein] = N(6)-(2E)-butenoyl-L-lysyl-[protein] + CoA + H(+)</text>
        <dbReference type="Rhea" id="RHEA:53908"/>
        <dbReference type="Rhea" id="RHEA-COMP:9752"/>
        <dbReference type="Rhea" id="RHEA-COMP:13707"/>
        <dbReference type="ChEBI" id="CHEBI:15378"/>
        <dbReference type="ChEBI" id="CHEBI:29969"/>
        <dbReference type="ChEBI" id="CHEBI:57287"/>
        <dbReference type="ChEBI" id="CHEBI:57332"/>
        <dbReference type="ChEBI" id="CHEBI:137954"/>
    </reaction>
    <physiologicalReaction direction="left-to-right" evidence="19">
        <dbReference type="Rhea" id="RHEA:53909"/>
    </physiologicalReaction>
</comment>
<dbReference type="InterPro" id="IPR002717">
    <property type="entry name" value="HAT_MYST-type"/>
</dbReference>
<keyword evidence="11" id="KW-0805">Transcription regulation</keyword>
<dbReference type="GO" id="GO:0016239">
    <property type="term" value="P:positive regulation of macroautophagy"/>
    <property type="evidence" value="ECO:0007669"/>
    <property type="project" value="EnsemblFungi"/>
</dbReference>
<dbReference type="FunFam" id="1.10.10.10:FF:000022">
    <property type="entry name" value="Histone acetyltransferase"/>
    <property type="match status" value="1"/>
</dbReference>
<evidence type="ECO:0000256" key="16">
    <source>
        <dbReference type="ARBA" id="ARBA00023315"/>
    </source>
</evidence>
<comment type="catalytic activity">
    <reaction evidence="18">
        <text>2-hydroxyisobutanoyl-CoA + L-lysyl-[protein] = N(6)-(2-hydroxyisobutanoyl)-L-lysyl-[protein] + CoA + H(+)</text>
        <dbReference type="Rhea" id="RHEA:24180"/>
        <dbReference type="Rhea" id="RHEA-COMP:9752"/>
        <dbReference type="Rhea" id="RHEA-COMP:15921"/>
        <dbReference type="ChEBI" id="CHEBI:15378"/>
        <dbReference type="ChEBI" id="CHEBI:29969"/>
        <dbReference type="ChEBI" id="CHEBI:57287"/>
        <dbReference type="ChEBI" id="CHEBI:131780"/>
        <dbReference type="ChEBI" id="CHEBI:144968"/>
    </reaction>
    <physiologicalReaction direction="left-to-right" evidence="18">
        <dbReference type="Rhea" id="RHEA:24181"/>
    </physiologicalReaction>
</comment>
<evidence type="ECO:0000256" key="12">
    <source>
        <dbReference type="ARBA" id="ARBA00023159"/>
    </source>
</evidence>
<evidence type="ECO:0000256" key="22">
    <source>
        <dbReference type="PIRSR" id="PIRSR602717-51"/>
    </source>
</evidence>
<dbReference type="Proteomes" id="UP000281549">
    <property type="component" value="Unassembled WGS sequence"/>
</dbReference>
<dbReference type="FunFam" id="3.40.630.30:FF:000002">
    <property type="entry name" value="Histone acetyltransferase"/>
    <property type="match status" value="1"/>
</dbReference>
<keyword evidence="6" id="KW-0227">DNA damage</keyword>
<dbReference type="Pfam" id="PF11717">
    <property type="entry name" value="Tudor-knot"/>
    <property type="match status" value="1"/>
</dbReference>
<evidence type="ECO:0000256" key="11">
    <source>
        <dbReference type="ARBA" id="ARBA00023015"/>
    </source>
</evidence>
<feature type="region of interest" description="Disordered" evidence="23">
    <location>
        <begin position="83"/>
        <end position="123"/>
    </location>
</feature>
<keyword evidence="16 25" id="KW-0012">Acyltransferase</keyword>
<dbReference type="GO" id="GO:0051726">
    <property type="term" value="P:regulation of cell cycle"/>
    <property type="evidence" value="ECO:0007669"/>
    <property type="project" value="EnsemblFungi"/>
</dbReference>
<dbReference type="InterPro" id="IPR025995">
    <property type="entry name" value="Tudor-knot"/>
</dbReference>
<keyword evidence="5" id="KW-0479">Metal-binding</keyword>
<keyword evidence="27" id="KW-1185">Reference proteome</keyword>
<evidence type="ECO:0000256" key="5">
    <source>
        <dbReference type="ARBA" id="ARBA00022723"/>
    </source>
</evidence>
<accession>A0A075AUF1</accession>
<keyword evidence="15" id="KW-0539">Nucleus</keyword>
<evidence type="ECO:0000256" key="6">
    <source>
        <dbReference type="ARBA" id="ARBA00022763"/>
    </source>
</evidence>
<organism evidence="25 27">
    <name type="scientific">Rozella allomycis (strain CSF55)</name>
    <dbReference type="NCBI Taxonomy" id="988480"/>
    <lineage>
        <taxon>Eukaryota</taxon>
        <taxon>Fungi</taxon>
        <taxon>Fungi incertae sedis</taxon>
        <taxon>Cryptomycota</taxon>
        <taxon>Cryptomycota incertae sedis</taxon>
        <taxon>Rozella</taxon>
    </lineage>
</organism>
<name>A0A075AUF1_ROZAC</name>
<keyword evidence="4 25" id="KW-0808">Transferase</keyword>
<dbReference type="OrthoDB" id="787137at2759"/>
<keyword evidence="14" id="KW-0234">DNA repair</keyword>
<evidence type="ECO:0000256" key="7">
    <source>
        <dbReference type="ARBA" id="ARBA00022771"/>
    </source>
</evidence>
<evidence type="ECO:0000313" key="27">
    <source>
        <dbReference type="Proteomes" id="UP000030755"/>
    </source>
</evidence>
<reference evidence="28" key="2">
    <citation type="journal article" date="2018" name="Nat. Microbiol.">
        <title>Leveraging single-cell genomics to expand the fungal tree of life.</title>
        <authorList>
            <person name="Ahrendt S.R."/>
            <person name="Quandt C.A."/>
            <person name="Ciobanu D."/>
            <person name="Clum A."/>
            <person name="Salamov A."/>
            <person name="Andreopoulos B."/>
            <person name="Cheng J.F."/>
            <person name="Woyke T."/>
            <person name="Pelin A."/>
            <person name="Henrissat B."/>
            <person name="Reynolds N.K."/>
            <person name="Benny G.L."/>
            <person name="Smith M.E."/>
            <person name="James T.Y."/>
            <person name="Grigoriev I.V."/>
        </authorList>
    </citation>
    <scope>NUCLEOTIDE SEQUENCE [LARGE SCALE GENOMIC DNA]</scope>
    <source>
        <strain evidence="28">CSF55</strain>
    </source>
</reference>
<keyword evidence="10" id="KW-0007">Acetylation</keyword>
<reference evidence="25 27" key="1">
    <citation type="journal article" date="2013" name="Curr. Biol.">
        <title>Shared signatures of parasitism and phylogenomics unite Cryptomycota and microsporidia.</title>
        <authorList>
            <person name="James T.Y."/>
            <person name="Pelin A."/>
            <person name="Bonen L."/>
            <person name="Ahrendt S."/>
            <person name="Sain D."/>
            <person name="Corradi N."/>
            <person name="Stajich J.E."/>
        </authorList>
    </citation>
    <scope>NUCLEOTIDE SEQUENCE [LARGE SCALE GENOMIC DNA]</scope>
    <source>
        <strain evidence="25 27">CSF55</strain>
        <strain evidence="25 27">CSF55</strain>
    </source>
</reference>
<comment type="catalytic activity">
    <reaction evidence="20">
        <text>L-lysyl-[protein] + acetyl-CoA = N(6)-acetyl-L-lysyl-[protein] + CoA + H(+)</text>
        <dbReference type="Rhea" id="RHEA:45948"/>
        <dbReference type="Rhea" id="RHEA-COMP:9752"/>
        <dbReference type="Rhea" id="RHEA-COMP:10731"/>
        <dbReference type="ChEBI" id="CHEBI:15378"/>
        <dbReference type="ChEBI" id="CHEBI:29969"/>
        <dbReference type="ChEBI" id="CHEBI:57287"/>
        <dbReference type="ChEBI" id="CHEBI:57288"/>
        <dbReference type="ChEBI" id="CHEBI:61930"/>
    </reaction>
    <physiologicalReaction direction="left-to-right" evidence="20">
        <dbReference type="Rhea" id="RHEA:45949"/>
    </physiologicalReaction>
</comment>
<dbReference type="InterPro" id="IPR036388">
    <property type="entry name" value="WH-like_DNA-bd_sf"/>
</dbReference>
<dbReference type="InterPro" id="IPR040706">
    <property type="entry name" value="Zf-MYST"/>
</dbReference>
<dbReference type="PROSITE" id="PS51726">
    <property type="entry name" value="MYST_HAT"/>
    <property type="match status" value="1"/>
</dbReference>
<evidence type="ECO:0000259" key="24">
    <source>
        <dbReference type="PROSITE" id="PS51726"/>
    </source>
</evidence>
<dbReference type="Pfam" id="PF01853">
    <property type="entry name" value="MOZ_SAS"/>
    <property type="match status" value="1"/>
</dbReference>
<evidence type="ECO:0000256" key="10">
    <source>
        <dbReference type="ARBA" id="ARBA00022990"/>
    </source>
</evidence>
<dbReference type="Gene3D" id="2.30.30.140">
    <property type="match status" value="1"/>
</dbReference>
<evidence type="ECO:0000256" key="18">
    <source>
        <dbReference type="ARBA" id="ARBA00047557"/>
    </source>
</evidence>
<dbReference type="GO" id="GO:0000183">
    <property type="term" value="P:rDNA heterochromatin formation"/>
    <property type="evidence" value="ECO:0007669"/>
    <property type="project" value="EnsemblFungi"/>
</dbReference>
<evidence type="ECO:0000256" key="21">
    <source>
        <dbReference type="ARBA" id="ARBA00048940"/>
    </source>
</evidence>
<keyword evidence="9" id="KW-0156">Chromatin regulator</keyword>
<dbReference type="GO" id="GO:0003682">
    <property type="term" value="F:chromatin binding"/>
    <property type="evidence" value="ECO:0007669"/>
    <property type="project" value="UniProtKB-ARBA"/>
</dbReference>
<evidence type="ECO:0000256" key="4">
    <source>
        <dbReference type="ARBA" id="ARBA00022679"/>
    </source>
</evidence>
<comment type="function">
    <text evidence="17">Catalytic component of the NuA4 histone acetyltransferase (HAT) complex which is involved in epigenetic transcriptional activation of selected genes principally by acetylation of nucleosomal histones H4, H3, H2B, H2A and H2A variant H2A.Z. Acetylates histone H4 to form H4K5ac, H4K8ac, H4K12ac and H4K16ac, histone H3 to form H3K14ac, and histone H2A to form H2AK4ac and H2AK7ac. The NuA4 complex is involved in the DNA damage response and is required for chromosome segregation. The NuA4 complex plays a direct role in repair of DNA double-strand breaks (DSBs) through homologous recombination. Recruitment to promoters depends on H3K4me. Also acetylates non-histone proteins. In addition to protein acetyltransferase, can use different acyl-CoA substrates, such as 2-hydroxyisobutanoyl-CoA (2-hydroxyisobutyryl-CoA) or (2E)-butenoyl-CoA (crotonyl-CoA), and is able to mediate protein 2-hydroxyisobutyrylation and crotonylation, respectively.</text>
</comment>
<evidence type="ECO:0000256" key="13">
    <source>
        <dbReference type="ARBA" id="ARBA00023163"/>
    </source>
</evidence>
<dbReference type="GO" id="GO:0140068">
    <property type="term" value="F:histone crotonyltransferase activity"/>
    <property type="evidence" value="ECO:0007669"/>
    <property type="project" value="EnsemblFungi"/>
</dbReference>
<evidence type="ECO:0000256" key="1">
    <source>
        <dbReference type="ARBA" id="ARBA00004123"/>
    </source>
</evidence>
<evidence type="ECO:0000256" key="19">
    <source>
        <dbReference type="ARBA" id="ARBA00047752"/>
    </source>
</evidence>
<dbReference type="Pfam" id="PF17772">
    <property type="entry name" value="zf-MYST"/>
    <property type="match status" value="1"/>
</dbReference>
<evidence type="ECO:0000256" key="14">
    <source>
        <dbReference type="ARBA" id="ARBA00023204"/>
    </source>
</evidence>
<dbReference type="PANTHER" id="PTHR10615:SF218">
    <property type="entry name" value="HISTONE ACETYLTRANSFERASE ESA1"/>
    <property type="match status" value="1"/>
</dbReference>
<dbReference type="HOGENOM" id="CLU_011815_2_0_1"/>
<evidence type="ECO:0000256" key="20">
    <source>
        <dbReference type="ARBA" id="ARBA00047787"/>
    </source>
</evidence>
<dbReference type="SMART" id="SM00298">
    <property type="entry name" value="CHROMO"/>
    <property type="match status" value="1"/>
</dbReference>
<dbReference type="STRING" id="988480.A0A075AUF1"/>
<dbReference type="EMBL" id="KE561038">
    <property type="protein sequence ID" value="EPZ33790.1"/>
    <property type="molecule type" value="Genomic_DNA"/>
</dbReference>
<evidence type="ECO:0000256" key="23">
    <source>
        <dbReference type="SAM" id="MobiDB-lite"/>
    </source>
</evidence>
<dbReference type="Proteomes" id="UP000030755">
    <property type="component" value="Unassembled WGS sequence"/>
</dbReference>
<dbReference type="GO" id="GO:0032968">
    <property type="term" value="P:positive regulation of transcription elongation by RNA polymerase II"/>
    <property type="evidence" value="ECO:0007669"/>
    <property type="project" value="EnsemblFungi"/>
</dbReference>
<dbReference type="InterPro" id="IPR016181">
    <property type="entry name" value="Acyl_CoA_acyltransferase"/>
</dbReference>
<keyword evidence="8" id="KW-0862">Zinc</keyword>
<dbReference type="OMA" id="RIRNVEC"/>
<dbReference type="SUPFAM" id="SSF54160">
    <property type="entry name" value="Chromo domain-like"/>
    <property type="match status" value="1"/>
</dbReference>
<feature type="active site" description="Proton donor/acceptor" evidence="22">
    <location>
        <position position="324"/>
    </location>
</feature>
<keyword evidence="12" id="KW-0010">Activator</keyword>
<evidence type="ECO:0000313" key="25">
    <source>
        <dbReference type="EMBL" id="EPZ33790.1"/>
    </source>
</evidence>
<dbReference type="Gene3D" id="1.10.10.10">
    <property type="entry name" value="Winged helix-like DNA-binding domain superfamily/Winged helix DNA-binding domain"/>
    <property type="match status" value="1"/>
</dbReference>
<evidence type="ECO:0000256" key="3">
    <source>
        <dbReference type="ARBA" id="ARBA00013184"/>
    </source>
</evidence>
<dbReference type="FunFam" id="2.30.30.140:FF:000013">
    <property type="entry name" value="Histone acetyltransferase"/>
    <property type="match status" value="1"/>
</dbReference>